<name>A0A1M4VLM7_9BACT</name>
<keyword evidence="2" id="KW-1185">Reference proteome</keyword>
<dbReference type="Proteomes" id="UP000184048">
    <property type="component" value="Unassembled WGS sequence"/>
</dbReference>
<dbReference type="EMBL" id="FQUU01000003">
    <property type="protein sequence ID" value="SHE69733.1"/>
    <property type="molecule type" value="Genomic_DNA"/>
</dbReference>
<accession>A0A1M4VLM7</accession>
<gene>
    <name evidence="1" type="ORF">SAMN02745131_00895</name>
</gene>
<evidence type="ECO:0000313" key="1">
    <source>
        <dbReference type="EMBL" id="SHE69733.1"/>
    </source>
</evidence>
<dbReference type="AlphaFoldDB" id="A0A1M4VLM7"/>
<organism evidence="1 2">
    <name type="scientific">Flavisolibacter ginsengisoli DSM 18119</name>
    <dbReference type="NCBI Taxonomy" id="1121884"/>
    <lineage>
        <taxon>Bacteria</taxon>
        <taxon>Pseudomonadati</taxon>
        <taxon>Bacteroidota</taxon>
        <taxon>Chitinophagia</taxon>
        <taxon>Chitinophagales</taxon>
        <taxon>Chitinophagaceae</taxon>
        <taxon>Flavisolibacter</taxon>
    </lineage>
</organism>
<evidence type="ECO:0000313" key="2">
    <source>
        <dbReference type="Proteomes" id="UP000184048"/>
    </source>
</evidence>
<reference evidence="1 2" key="1">
    <citation type="submission" date="2016-11" db="EMBL/GenBank/DDBJ databases">
        <authorList>
            <person name="Jaros S."/>
            <person name="Januszkiewicz K."/>
            <person name="Wedrychowicz H."/>
        </authorList>
    </citation>
    <scope>NUCLEOTIDE SEQUENCE [LARGE SCALE GENOMIC DNA]</scope>
    <source>
        <strain evidence="1 2">DSM 18119</strain>
    </source>
</reference>
<protein>
    <submittedName>
        <fullName evidence="1">Uncharacterized protein</fullName>
    </submittedName>
</protein>
<proteinExistence type="predicted"/>
<sequence length="40" mass="4678">MNILLNTAIMQISLVKENVKANNVYLESYLFKFLLLFLSQ</sequence>